<evidence type="ECO:0000313" key="2">
    <source>
        <dbReference type="Proteomes" id="UP000241690"/>
    </source>
</evidence>
<evidence type="ECO:0000313" key="1">
    <source>
        <dbReference type="EMBL" id="PTB52115.1"/>
    </source>
</evidence>
<organism evidence="1 2">
    <name type="scientific">Trichoderma harzianum CBS 226.95</name>
    <dbReference type="NCBI Taxonomy" id="983964"/>
    <lineage>
        <taxon>Eukaryota</taxon>
        <taxon>Fungi</taxon>
        <taxon>Dikarya</taxon>
        <taxon>Ascomycota</taxon>
        <taxon>Pezizomycotina</taxon>
        <taxon>Sordariomycetes</taxon>
        <taxon>Hypocreomycetidae</taxon>
        <taxon>Hypocreales</taxon>
        <taxon>Hypocreaceae</taxon>
        <taxon>Trichoderma</taxon>
    </lineage>
</organism>
<gene>
    <name evidence="1" type="ORF">M431DRAFT_211572</name>
</gene>
<accession>A0A2T4A4X3</accession>
<proteinExistence type="predicted"/>
<keyword evidence="2" id="KW-1185">Reference proteome</keyword>
<dbReference type="EMBL" id="KZ679684">
    <property type="protein sequence ID" value="PTB52115.1"/>
    <property type="molecule type" value="Genomic_DNA"/>
</dbReference>
<sequence>MTPAISIEDSHRLSNEINPHRCFLIPTYIGINIHSPFPHLSLSKYIKLHRDRKSIDVINVPCSALYPSAVSLSFNVIATVINASSFSKCSPPIATNTSPVSFISQCPLPIHSPYIRPAPWRQSTSTRH</sequence>
<reference evidence="1 2" key="1">
    <citation type="submission" date="2016-07" db="EMBL/GenBank/DDBJ databases">
        <title>Multiple horizontal gene transfer events from other fungi enriched the ability of initially mycotrophic Trichoderma (Ascomycota) to feed on dead plant biomass.</title>
        <authorList>
            <consortium name="DOE Joint Genome Institute"/>
            <person name="Aerts A."/>
            <person name="Atanasova L."/>
            <person name="Chenthamara K."/>
            <person name="Zhang J."/>
            <person name="Grujic M."/>
            <person name="Henrissat B."/>
            <person name="Kuo A."/>
            <person name="Salamov A."/>
            <person name="Lipzen A."/>
            <person name="Labutti K."/>
            <person name="Barry K."/>
            <person name="Miao Y."/>
            <person name="Rahimi M.J."/>
            <person name="Shen Q."/>
            <person name="Grigoriev I.V."/>
            <person name="Kubicek C.P."/>
            <person name="Druzhinina I.S."/>
        </authorList>
    </citation>
    <scope>NUCLEOTIDE SEQUENCE [LARGE SCALE GENOMIC DNA]</scope>
    <source>
        <strain evidence="1 2">CBS 226.95</strain>
    </source>
</reference>
<dbReference type="Proteomes" id="UP000241690">
    <property type="component" value="Unassembled WGS sequence"/>
</dbReference>
<protein>
    <submittedName>
        <fullName evidence="1">Uncharacterized protein</fullName>
    </submittedName>
</protein>
<dbReference type="GeneID" id="36622016"/>
<dbReference type="RefSeq" id="XP_024771792.1">
    <property type="nucleotide sequence ID" value="XM_024913454.1"/>
</dbReference>
<dbReference type="AlphaFoldDB" id="A0A2T4A4X3"/>
<name>A0A2T4A4X3_TRIHA</name>